<evidence type="ECO:0000256" key="2">
    <source>
        <dbReference type="ARBA" id="ARBA00004613"/>
    </source>
</evidence>
<dbReference type="Pfam" id="PF00669">
    <property type="entry name" value="Flagellin_N"/>
    <property type="match status" value="1"/>
</dbReference>
<evidence type="ECO:0000256" key="4">
    <source>
        <dbReference type="ARBA" id="ARBA00022525"/>
    </source>
</evidence>
<gene>
    <name evidence="7" type="primary">flgL</name>
    <name evidence="7" type="ORF">ACFOHL_09535</name>
</gene>
<evidence type="ECO:0000256" key="5">
    <source>
        <dbReference type="ARBA" id="ARBA00023143"/>
    </source>
</evidence>
<evidence type="ECO:0000313" key="8">
    <source>
        <dbReference type="Proteomes" id="UP001595478"/>
    </source>
</evidence>
<dbReference type="InterPro" id="IPR001029">
    <property type="entry name" value="Flagellin_N"/>
</dbReference>
<proteinExistence type="inferred from homology"/>
<name>A0ABV7FR12_9ALTE</name>
<dbReference type="Proteomes" id="UP001595478">
    <property type="component" value="Unassembled WGS sequence"/>
</dbReference>
<reference evidence="8" key="1">
    <citation type="journal article" date="2019" name="Int. J. Syst. Evol. Microbiol.">
        <title>The Global Catalogue of Microorganisms (GCM) 10K type strain sequencing project: providing services to taxonomists for standard genome sequencing and annotation.</title>
        <authorList>
            <consortium name="The Broad Institute Genomics Platform"/>
            <consortium name="The Broad Institute Genome Sequencing Center for Infectious Disease"/>
            <person name="Wu L."/>
            <person name="Ma J."/>
        </authorList>
    </citation>
    <scope>NUCLEOTIDE SEQUENCE [LARGE SCALE GENOMIC DNA]</scope>
    <source>
        <strain evidence="8">KCTC 52473</strain>
    </source>
</reference>
<feature type="domain" description="Flagellin N-terminal" evidence="6">
    <location>
        <begin position="4"/>
        <end position="139"/>
    </location>
</feature>
<comment type="subcellular location">
    <subcellularLocation>
        <location evidence="1">Bacterial flagellum</location>
    </subcellularLocation>
    <subcellularLocation>
        <location evidence="2">Secreted</location>
    </subcellularLocation>
</comment>
<evidence type="ECO:0000259" key="6">
    <source>
        <dbReference type="Pfam" id="PF00669"/>
    </source>
</evidence>
<dbReference type="EMBL" id="JBHRSW010000015">
    <property type="protein sequence ID" value="MFC3121861.1"/>
    <property type="molecule type" value="Genomic_DNA"/>
</dbReference>
<organism evidence="7 8">
    <name type="scientific">Agaribacter flavus</name>
    <dbReference type="NCBI Taxonomy" id="1902781"/>
    <lineage>
        <taxon>Bacteria</taxon>
        <taxon>Pseudomonadati</taxon>
        <taxon>Pseudomonadota</taxon>
        <taxon>Gammaproteobacteria</taxon>
        <taxon>Alteromonadales</taxon>
        <taxon>Alteromonadaceae</taxon>
        <taxon>Agaribacter</taxon>
    </lineage>
</organism>
<protein>
    <submittedName>
        <fullName evidence="7">Flagellar hook-associated protein FlgL</fullName>
    </submittedName>
</protein>
<keyword evidence="7" id="KW-0282">Flagellum</keyword>
<keyword evidence="5" id="KW-0975">Bacterial flagellum</keyword>
<dbReference type="PANTHER" id="PTHR42792">
    <property type="entry name" value="FLAGELLIN"/>
    <property type="match status" value="1"/>
</dbReference>
<dbReference type="NCBIfam" id="TIGR02550">
    <property type="entry name" value="flagell_flgL"/>
    <property type="match status" value="1"/>
</dbReference>
<dbReference type="PANTHER" id="PTHR42792:SF1">
    <property type="entry name" value="FLAGELLAR HOOK-ASSOCIATED PROTEIN 3"/>
    <property type="match status" value="1"/>
</dbReference>
<evidence type="ECO:0000256" key="1">
    <source>
        <dbReference type="ARBA" id="ARBA00004365"/>
    </source>
</evidence>
<accession>A0ABV7FR12</accession>
<dbReference type="RefSeq" id="WP_376919997.1">
    <property type="nucleotide sequence ID" value="NZ_JBHRSW010000015.1"/>
</dbReference>
<keyword evidence="7" id="KW-0966">Cell projection</keyword>
<comment type="caution">
    <text evidence="7">The sequence shown here is derived from an EMBL/GenBank/DDBJ whole genome shotgun (WGS) entry which is preliminary data.</text>
</comment>
<keyword evidence="7" id="KW-0969">Cilium</keyword>
<dbReference type="InterPro" id="IPR001492">
    <property type="entry name" value="Flagellin"/>
</dbReference>
<dbReference type="SUPFAM" id="SSF64518">
    <property type="entry name" value="Phase 1 flagellin"/>
    <property type="match status" value="1"/>
</dbReference>
<dbReference type="Gene3D" id="1.20.1330.10">
    <property type="entry name" value="f41 fragment of flagellin, N-terminal domain"/>
    <property type="match status" value="1"/>
</dbReference>
<dbReference type="InterPro" id="IPR013384">
    <property type="entry name" value="Flagell_FlgL"/>
</dbReference>
<keyword evidence="4" id="KW-0964">Secreted</keyword>
<sequence>MRVTTNLIFDQNFRAINTSQGQLSDIQTQLASGRKLLRPSDDPVGAVQVIRLTEEIDKTVQYRRNIDLATNNLELQDTTMRSINEIVNRGRVLVVQAGNGIVSREDRRALASEIEQIRNQVVDLMNTQNASGEYIFAGFQSREQAFVFNPGNASNPIQFQGDDGINSMQLSDSVSIQTTVSGKTLFEDVKARLDIHNISNAGFTFNGFDMQSQDDFDVFHQQNYSAVNPANNQYQLELLAGNQVQVTNLGTGAVVGNVPYVAGQATVFEGLSFDIQGPVGSTLDFDLQPPDKQNLAETLHRMSLALNDPNISDYQYQQEIRNALVGLDNGLEKMARENSSVGARLNIAESVLGSLLDNDVANQKARSAIQDVDYAEASAEFSKQETALSAAFASFPRVAGLSLFDFI</sequence>
<evidence type="ECO:0000313" key="7">
    <source>
        <dbReference type="EMBL" id="MFC3121861.1"/>
    </source>
</evidence>
<comment type="similarity">
    <text evidence="3">Belongs to the bacterial flagellin family.</text>
</comment>
<keyword evidence="8" id="KW-1185">Reference proteome</keyword>
<evidence type="ECO:0000256" key="3">
    <source>
        <dbReference type="ARBA" id="ARBA00005709"/>
    </source>
</evidence>